<evidence type="ECO:0000256" key="4">
    <source>
        <dbReference type="ARBA" id="ARBA00022833"/>
    </source>
</evidence>
<feature type="compositionally biased region" description="Low complexity" evidence="6">
    <location>
        <begin position="170"/>
        <end position="187"/>
    </location>
</feature>
<feature type="region of interest" description="Disordered" evidence="6">
    <location>
        <begin position="147"/>
        <end position="191"/>
    </location>
</feature>
<dbReference type="SUPFAM" id="SSF81296">
    <property type="entry name" value="E set domains"/>
    <property type="match status" value="1"/>
</dbReference>
<organism evidence="10">
    <name type="scientific">Chlorella variabilis</name>
    <name type="common">Green alga</name>
    <dbReference type="NCBI Taxonomy" id="554065"/>
    <lineage>
        <taxon>Eukaryota</taxon>
        <taxon>Viridiplantae</taxon>
        <taxon>Chlorophyta</taxon>
        <taxon>core chlorophytes</taxon>
        <taxon>Trebouxiophyceae</taxon>
        <taxon>Chlorellales</taxon>
        <taxon>Chlorellaceae</taxon>
        <taxon>Chlorella clade</taxon>
        <taxon>Chlorella</taxon>
    </lineage>
</organism>
<keyword evidence="7" id="KW-0732">Signal</keyword>
<dbReference type="CDD" id="cd02856">
    <property type="entry name" value="E_set_GDE_Isoamylase_N"/>
    <property type="match status" value="1"/>
</dbReference>
<sequence length="1144" mass="119214">MAGLLSELLGRLWALVSLLWHAVAARIGNGPAKAPSAGSSRRAEARRQRRRQAAKAAPGAAAVPEPAAAPGKATPGGAAPQAAAAPKPAPSAPAATARPAGAAPPSDTTESEEEPEVAQQPSWAAAAMPNSWAALTAASVKAEEAQWEVARSRRAPQKGAATMHGGGSASGKPGAATSKSAAATAQGQRRRGEVRVCERPDCGAEGRGFRKCARCGRVAYCTPACMASDWERHQVQIVRQGGNQQDQLSIQLDTSLGGSSRVPPGSTVELHWGVYRSSPHLWQHPPEVVPPGSSRDERSGAMCTAMAAADEGATHTVTLSVPSTLAPLTLAFVICVTPPAAQADTSKRPPRRHFITPLHGRHFSALIGTSGGSAARQGATLESSGSPAAAPGAAPAPGPSSVLARAGGAAGQQQQQQHTVNFAVRCRGVDRVSLVLLRPHGVGQGGEWGMLEVVLDPVLNRSGDMWHVAVEGLHSLDGLCYGWRVEGDVGWESGYRVQPYQLLLDPYSPSLRYFPADMATEASALPLPIITLPDGSSRAVLSSLEGVAAAAEAGPAAVAAAEQLFVPGPGHSLEEMRLLELDVRTFAQGKGVQHPGTFLGVAERVGHIKAVGANTVLLTPSYATAKGIGLMARAAVHYMAADPLLACAAGDSSAAAAAEFRAMLSALHAAGIEVLLMLDLTFTAEGTDTSPHTLCLRGLDHAAHYRANGVLNCGDPATRSYLLDVLRHWADEGVDGFCFINAENLVQDRFGTVLDAPPLAEAVCHDPRLRALKLVALASDDSLLPRGGARGFPHWALWMQRNTGWGADLLAYMAEGTSGLLTAVAGRLMGSAAVFDADWASGLPGNLAAGRRPAFGINSITVLGRQSLPELCAEAAELAAAAVAYGGARAPPPSAATISKSLLALAVLSLGVPVVPQDAVAELAAAHFVGVLMRLRRRLAPLLLPPRFDSPRDIRWHAADASVAPIWDAELAGEAAGSGKLDTSFLAFSVRGPEGQSVYVGVNPHPHPVTARLPPPPPGRVWERIVDTSRAAPDDALLEGGEPITGGVYQLASKAVLVLQTAVVETPGFQAQQQQAYPAVQQAQQVPTYASPQTQTSQLTPQQLQLRRLLLTQQQEAAQEQTPGPQPGQQPWQGQDSVQQPWQQ</sequence>
<dbReference type="SUPFAM" id="SSF51445">
    <property type="entry name" value="(Trans)glycosidases"/>
    <property type="match status" value="1"/>
</dbReference>
<reference evidence="9 10" key="1">
    <citation type="journal article" date="2010" name="Plant Cell">
        <title>The Chlorella variabilis NC64A genome reveals adaptation to photosymbiosis, coevolution with viruses, and cryptic sex.</title>
        <authorList>
            <person name="Blanc G."/>
            <person name="Duncan G."/>
            <person name="Agarkova I."/>
            <person name="Borodovsky M."/>
            <person name="Gurnon J."/>
            <person name="Kuo A."/>
            <person name="Lindquist E."/>
            <person name="Lucas S."/>
            <person name="Pangilinan J."/>
            <person name="Polle J."/>
            <person name="Salamov A."/>
            <person name="Terry A."/>
            <person name="Yamada T."/>
            <person name="Dunigan D.D."/>
            <person name="Grigoriev I.V."/>
            <person name="Claverie J.M."/>
            <person name="Van Etten J.L."/>
        </authorList>
    </citation>
    <scope>NUCLEOTIDE SEQUENCE [LARGE SCALE GENOMIC DNA]</scope>
    <source>
        <strain evidence="9 10">NC64A</strain>
    </source>
</reference>
<feature type="region of interest" description="Disordered" evidence="6">
    <location>
        <begin position="1113"/>
        <end position="1144"/>
    </location>
</feature>
<dbReference type="Proteomes" id="UP000008141">
    <property type="component" value="Unassembled WGS sequence"/>
</dbReference>
<dbReference type="Pfam" id="PF21156">
    <property type="entry name" value="ISOA1-3_C"/>
    <property type="match status" value="1"/>
</dbReference>
<proteinExistence type="inferred from homology"/>
<dbReference type="GO" id="GO:0019252">
    <property type="term" value="P:starch biosynthetic process"/>
    <property type="evidence" value="ECO:0007669"/>
    <property type="project" value="InterPro"/>
</dbReference>
<dbReference type="GeneID" id="17357416"/>
<feature type="compositionally biased region" description="Low complexity" evidence="6">
    <location>
        <begin position="54"/>
        <end position="108"/>
    </location>
</feature>
<dbReference type="Gene3D" id="6.10.140.2220">
    <property type="match status" value="1"/>
</dbReference>
<evidence type="ECO:0000256" key="2">
    <source>
        <dbReference type="ARBA" id="ARBA00022723"/>
    </source>
</evidence>
<dbReference type="AlphaFoldDB" id="E1Z813"/>
<dbReference type="SUPFAM" id="SSF144232">
    <property type="entry name" value="HIT/MYND zinc finger-like"/>
    <property type="match status" value="1"/>
</dbReference>
<protein>
    <recommendedName>
        <fullName evidence="8">MYND-type domain-containing protein</fullName>
    </recommendedName>
</protein>
<evidence type="ECO:0000313" key="9">
    <source>
        <dbReference type="EMBL" id="EFN58018.1"/>
    </source>
</evidence>
<accession>E1Z813</accession>
<dbReference type="SUPFAM" id="SSF51011">
    <property type="entry name" value="Glycosyl hydrolase domain"/>
    <property type="match status" value="1"/>
</dbReference>
<dbReference type="InterPro" id="IPR048650">
    <property type="entry name" value="ISOA1-3-like_C"/>
</dbReference>
<dbReference type="InterPro" id="IPR044505">
    <property type="entry name" value="GlgX_Isoamylase_N_E_set"/>
</dbReference>
<dbReference type="PANTHER" id="PTHR43002">
    <property type="entry name" value="GLYCOGEN DEBRANCHING ENZYME"/>
    <property type="match status" value="1"/>
</dbReference>
<keyword evidence="3 5" id="KW-0863">Zinc-finger</keyword>
<comment type="similarity">
    <text evidence="1">Belongs to the glycosyl hydrolase 13 family.</text>
</comment>
<dbReference type="EMBL" id="GL433838">
    <property type="protein sequence ID" value="EFN58018.1"/>
    <property type="molecule type" value="Genomic_DNA"/>
</dbReference>
<dbReference type="InParanoid" id="E1Z813"/>
<dbReference type="CDD" id="cd11346">
    <property type="entry name" value="AmyAc_plant_IsoA"/>
    <property type="match status" value="1"/>
</dbReference>
<feature type="signal peptide" evidence="7">
    <location>
        <begin position="1"/>
        <end position="25"/>
    </location>
</feature>
<feature type="region of interest" description="Disordered" evidence="6">
    <location>
        <begin position="29"/>
        <end position="124"/>
    </location>
</feature>
<dbReference type="InterPro" id="IPR044096">
    <property type="entry name" value="AmyAc_plant_ISA2"/>
</dbReference>
<dbReference type="InterPro" id="IPR017853">
    <property type="entry name" value="GH"/>
</dbReference>
<dbReference type="GO" id="GO:0008270">
    <property type="term" value="F:zinc ion binding"/>
    <property type="evidence" value="ECO:0007669"/>
    <property type="project" value="UniProtKB-KW"/>
</dbReference>
<feature type="compositionally biased region" description="Polar residues" evidence="6">
    <location>
        <begin position="1132"/>
        <end position="1144"/>
    </location>
</feature>
<dbReference type="OrthoDB" id="204980at2759"/>
<evidence type="ECO:0000256" key="6">
    <source>
        <dbReference type="SAM" id="MobiDB-lite"/>
    </source>
</evidence>
<name>E1Z813_CHLVA</name>
<evidence type="ECO:0000256" key="7">
    <source>
        <dbReference type="SAM" id="SignalP"/>
    </source>
</evidence>
<gene>
    <name evidence="9" type="ORF">CHLNCDRAFT_142212</name>
</gene>
<dbReference type="InterPro" id="IPR013783">
    <property type="entry name" value="Ig-like_fold"/>
</dbReference>
<dbReference type="RefSeq" id="XP_005850120.1">
    <property type="nucleotide sequence ID" value="XM_005850058.1"/>
</dbReference>
<keyword evidence="10" id="KW-1185">Reference proteome</keyword>
<feature type="region of interest" description="Disordered" evidence="6">
    <location>
        <begin position="366"/>
        <end position="410"/>
    </location>
</feature>
<feature type="compositionally biased region" description="Low complexity" evidence="6">
    <location>
        <begin position="383"/>
        <end position="401"/>
    </location>
</feature>
<feature type="domain" description="MYND-type" evidence="8">
    <location>
        <begin position="199"/>
        <end position="237"/>
    </location>
</feature>
<dbReference type="GO" id="GO:0019156">
    <property type="term" value="F:isoamylase activity"/>
    <property type="evidence" value="ECO:0007669"/>
    <property type="project" value="InterPro"/>
</dbReference>
<keyword evidence="2" id="KW-0479">Metal-binding</keyword>
<dbReference type="Gene3D" id="2.60.40.10">
    <property type="entry name" value="Immunoglobulins"/>
    <property type="match status" value="1"/>
</dbReference>
<dbReference type="PROSITE" id="PS50865">
    <property type="entry name" value="ZF_MYND_2"/>
    <property type="match status" value="1"/>
</dbReference>
<dbReference type="STRING" id="554065.E1Z813"/>
<feature type="chain" id="PRO_5003155930" description="MYND-type domain-containing protein" evidence="7">
    <location>
        <begin position="26"/>
        <end position="1144"/>
    </location>
</feature>
<dbReference type="InterPro" id="IPR014756">
    <property type="entry name" value="Ig_E-set"/>
</dbReference>
<dbReference type="InterPro" id="IPR013780">
    <property type="entry name" value="Glyco_hydro_b"/>
</dbReference>
<dbReference type="Gene3D" id="2.60.40.1180">
    <property type="entry name" value="Golgi alpha-mannosidase II"/>
    <property type="match status" value="1"/>
</dbReference>
<dbReference type="InterPro" id="IPR002893">
    <property type="entry name" value="Znf_MYND"/>
</dbReference>
<feature type="compositionally biased region" description="Low complexity" evidence="6">
    <location>
        <begin position="1113"/>
        <end position="1131"/>
    </location>
</feature>
<dbReference type="eggNOG" id="KOG0470">
    <property type="taxonomic scope" value="Eukaryota"/>
</dbReference>
<dbReference type="Pfam" id="PF01753">
    <property type="entry name" value="zf-MYND"/>
    <property type="match status" value="1"/>
</dbReference>
<dbReference type="KEGG" id="cvr:CHLNCDRAFT_142212"/>
<dbReference type="Gene3D" id="3.20.20.80">
    <property type="entry name" value="Glycosidases"/>
    <property type="match status" value="1"/>
</dbReference>
<keyword evidence="4" id="KW-0862">Zinc</keyword>
<evidence type="ECO:0000256" key="3">
    <source>
        <dbReference type="ARBA" id="ARBA00022771"/>
    </source>
</evidence>
<evidence type="ECO:0000256" key="1">
    <source>
        <dbReference type="ARBA" id="ARBA00008061"/>
    </source>
</evidence>
<evidence type="ECO:0000256" key="5">
    <source>
        <dbReference type="PROSITE-ProRule" id="PRU00134"/>
    </source>
</evidence>
<evidence type="ECO:0000259" key="8">
    <source>
        <dbReference type="PROSITE" id="PS50865"/>
    </source>
</evidence>
<evidence type="ECO:0000313" key="10">
    <source>
        <dbReference type="Proteomes" id="UP000008141"/>
    </source>
</evidence>
<dbReference type="OMA" id="CWAWRAD"/>